<dbReference type="EMBL" id="KZ819373">
    <property type="protein sequence ID" value="PWN43090.1"/>
    <property type="molecule type" value="Genomic_DNA"/>
</dbReference>
<proteinExistence type="predicted"/>
<name>A0A316VZY8_9BASI</name>
<feature type="compositionally biased region" description="Low complexity" evidence="1">
    <location>
        <begin position="388"/>
        <end position="398"/>
    </location>
</feature>
<dbReference type="InParanoid" id="A0A316VZY8"/>
<dbReference type="InterPro" id="IPR000300">
    <property type="entry name" value="IPPc"/>
</dbReference>
<evidence type="ECO:0000256" key="1">
    <source>
        <dbReference type="SAM" id="MobiDB-lite"/>
    </source>
</evidence>
<dbReference type="OrthoDB" id="62798at2759"/>
<feature type="region of interest" description="Disordered" evidence="1">
    <location>
        <begin position="86"/>
        <end position="107"/>
    </location>
</feature>
<organism evidence="3 4">
    <name type="scientific">Ceraceosorus guamensis</name>
    <dbReference type="NCBI Taxonomy" id="1522189"/>
    <lineage>
        <taxon>Eukaryota</taxon>
        <taxon>Fungi</taxon>
        <taxon>Dikarya</taxon>
        <taxon>Basidiomycota</taxon>
        <taxon>Ustilaginomycotina</taxon>
        <taxon>Exobasidiomycetes</taxon>
        <taxon>Ceraceosorales</taxon>
        <taxon>Ceraceosoraceae</taxon>
        <taxon>Ceraceosorus</taxon>
    </lineage>
</organism>
<dbReference type="Pfam" id="PF22669">
    <property type="entry name" value="Exo_endo_phos2"/>
    <property type="match status" value="1"/>
</dbReference>
<dbReference type="PANTHER" id="PTHR11200">
    <property type="entry name" value="INOSITOL 5-PHOSPHATASE"/>
    <property type="match status" value="1"/>
</dbReference>
<gene>
    <name evidence="3" type="ORF">IE81DRAFT_366085</name>
</gene>
<dbReference type="Proteomes" id="UP000245783">
    <property type="component" value="Unassembled WGS sequence"/>
</dbReference>
<evidence type="ECO:0000259" key="2">
    <source>
        <dbReference type="SMART" id="SM00128"/>
    </source>
</evidence>
<feature type="domain" description="Inositol polyphosphate-related phosphatase" evidence="2">
    <location>
        <begin position="3"/>
        <end position="466"/>
    </location>
</feature>
<reference evidence="3 4" key="1">
    <citation type="journal article" date="2018" name="Mol. Biol. Evol.">
        <title>Broad Genomic Sampling Reveals a Smut Pathogenic Ancestry of the Fungal Clade Ustilaginomycotina.</title>
        <authorList>
            <person name="Kijpornyongpan T."/>
            <person name="Mondo S.J."/>
            <person name="Barry K."/>
            <person name="Sandor L."/>
            <person name="Lee J."/>
            <person name="Lipzen A."/>
            <person name="Pangilinan J."/>
            <person name="LaButti K."/>
            <person name="Hainaut M."/>
            <person name="Henrissat B."/>
            <person name="Grigoriev I.V."/>
            <person name="Spatafora J.W."/>
            <person name="Aime M.C."/>
        </authorList>
    </citation>
    <scope>NUCLEOTIDE SEQUENCE [LARGE SCALE GENOMIC DNA]</scope>
    <source>
        <strain evidence="3 4">MCA 4658</strain>
    </source>
</reference>
<dbReference type="SUPFAM" id="SSF56219">
    <property type="entry name" value="DNase I-like"/>
    <property type="match status" value="1"/>
</dbReference>
<dbReference type="GeneID" id="37038849"/>
<keyword evidence="4" id="KW-1185">Reference proteome</keyword>
<protein>
    <submittedName>
        <fullName evidence="3">DNase I-like protein</fullName>
    </submittedName>
</protein>
<feature type="region of interest" description="Disordered" evidence="1">
    <location>
        <begin position="368"/>
        <end position="404"/>
    </location>
</feature>
<evidence type="ECO:0000313" key="3">
    <source>
        <dbReference type="EMBL" id="PWN43090.1"/>
    </source>
</evidence>
<feature type="region of interest" description="Disordered" evidence="1">
    <location>
        <begin position="220"/>
        <end position="243"/>
    </location>
</feature>
<dbReference type="GO" id="GO:0046856">
    <property type="term" value="P:phosphatidylinositol dephosphorylation"/>
    <property type="evidence" value="ECO:0007669"/>
    <property type="project" value="InterPro"/>
</dbReference>
<evidence type="ECO:0000313" key="4">
    <source>
        <dbReference type="Proteomes" id="UP000245783"/>
    </source>
</evidence>
<dbReference type="RefSeq" id="XP_025370250.1">
    <property type="nucleotide sequence ID" value="XM_025516979.1"/>
</dbReference>
<dbReference type="InterPro" id="IPR036691">
    <property type="entry name" value="Endo/exonu/phosph_ase_sf"/>
</dbReference>
<dbReference type="InterPro" id="IPR046985">
    <property type="entry name" value="IP5"/>
</dbReference>
<dbReference type="PANTHER" id="PTHR11200:SF286">
    <property type="entry name" value="5-PHOSPHATASE, PUTATIVE (AFU_ORTHOLOGUE AFUA_5G07600)-RELATED"/>
    <property type="match status" value="1"/>
</dbReference>
<dbReference type="STRING" id="1522189.A0A316VZY8"/>
<dbReference type="AlphaFoldDB" id="A0A316VZY8"/>
<sequence length="552" mass="58808">MSSALRVQIGTFNYNLQGTSAYAPDLSPWLVPTLSERSSQYNASNPSEGRPAPDFYAVGFQELLPLDLGFAGKATQALSSTDTAIRRAIRPQSATTRSDGKYPPGGGPENYALVARVQLVSIVLYVYARERVDAGSHAPSIAQRVKEVRTSTAAFGLLGLMGNKGATGVRVVLAGATPGSPDEVLTFVCAHLTAHDHNVAKRNADWRNIVQRLVFAPDAVQGLPSSSPSGPQGGGRAGDANPDVDALSKQYQAEKESSAKRSAEKATALDQQDHSIYDTSHLFVFGDLNYRIAFNTKPAAHLKADGEALKKSDIKRKVQQADWRTLAAYDQLSLEHRHPSGSRVFQGLVEPHLPTAGFGPTYKFKVDKSKRGKNAAQGDIDADEKSSQGAAAQPAQPQELSGKRVPGWTDRILWLSLGTAADEKTSDASSLHGVQTELYRSIMSYTHSDHKPVTAILRLPSPSRLAPGGEAALQPLKAPYPIDGAWRTKRLIGQTLDSLLGLVWSSLIAAGAGSLVTGLLELAVIVALSAYWLSAGGGSRGDLGWILGGFAK</sequence>
<accession>A0A316VZY8</accession>
<dbReference type="GO" id="GO:0004439">
    <property type="term" value="F:phosphatidylinositol-4,5-bisphosphate 5-phosphatase activity"/>
    <property type="evidence" value="ECO:0007669"/>
    <property type="project" value="TreeGrafter"/>
</dbReference>
<dbReference type="SMART" id="SM00128">
    <property type="entry name" value="IPPc"/>
    <property type="match status" value="1"/>
</dbReference>
<dbReference type="Gene3D" id="3.60.10.10">
    <property type="entry name" value="Endonuclease/exonuclease/phosphatase"/>
    <property type="match status" value="1"/>
</dbReference>